<reference evidence="1 2" key="2">
    <citation type="journal article" date="2022" name="Mol. Ecol. Resour.">
        <title>The genomes of chicory, endive, great burdock and yacon provide insights into Asteraceae paleo-polyploidization history and plant inulin production.</title>
        <authorList>
            <person name="Fan W."/>
            <person name="Wang S."/>
            <person name="Wang H."/>
            <person name="Wang A."/>
            <person name="Jiang F."/>
            <person name="Liu H."/>
            <person name="Zhao H."/>
            <person name="Xu D."/>
            <person name="Zhang Y."/>
        </authorList>
    </citation>
    <scope>NUCLEOTIDE SEQUENCE [LARGE SCALE GENOMIC DNA]</scope>
    <source>
        <strain evidence="2">cv. Yunnan</strain>
        <tissue evidence="1">Leaves</tissue>
    </source>
</reference>
<dbReference type="EMBL" id="CM042039">
    <property type="protein sequence ID" value="KAI3725800.1"/>
    <property type="molecule type" value="Genomic_DNA"/>
</dbReference>
<reference evidence="2" key="1">
    <citation type="journal article" date="2022" name="Mol. Ecol. Resour.">
        <title>The genomes of chicory, endive, great burdock and yacon provide insights into Asteraceae palaeo-polyploidization history and plant inulin production.</title>
        <authorList>
            <person name="Fan W."/>
            <person name="Wang S."/>
            <person name="Wang H."/>
            <person name="Wang A."/>
            <person name="Jiang F."/>
            <person name="Liu H."/>
            <person name="Zhao H."/>
            <person name="Xu D."/>
            <person name="Zhang Y."/>
        </authorList>
    </citation>
    <scope>NUCLEOTIDE SEQUENCE [LARGE SCALE GENOMIC DNA]</scope>
    <source>
        <strain evidence="2">cv. Yunnan</strain>
    </source>
</reference>
<dbReference type="Proteomes" id="UP001056120">
    <property type="component" value="Linkage Group LG22"/>
</dbReference>
<accession>A0ACB9BV18</accession>
<evidence type="ECO:0000313" key="1">
    <source>
        <dbReference type="EMBL" id="KAI3725800.1"/>
    </source>
</evidence>
<protein>
    <submittedName>
        <fullName evidence="1">Uncharacterized protein</fullName>
    </submittedName>
</protein>
<sequence>MRLEWLLTHHKSRTDPTPRHFPICDSPCYFEINIIIIAIHSRSATKLVLQILPFPVIVDTDSISRGRGVVFGQI</sequence>
<comment type="caution">
    <text evidence="1">The sequence shown here is derived from an EMBL/GenBank/DDBJ whole genome shotgun (WGS) entry which is preliminary data.</text>
</comment>
<keyword evidence="2" id="KW-1185">Reference proteome</keyword>
<organism evidence="1 2">
    <name type="scientific">Smallanthus sonchifolius</name>
    <dbReference type="NCBI Taxonomy" id="185202"/>
    <lineage>
        <taxon>Eukaryota</taxon>
        <taxon>Viridiplantae</taxon>
        <taxon>Streptophyta</taxon>
        <taxon>Embryophyta</taxon>
        <taxon>Tracheophyta</taxon>
        <taxon>Spermatophyta</taxon>
        <taxon>Magnoliopsida</taxon>
        <taxon>eudicotyledons</taxon>
        <taxon>Gunneridae</taxon>
        <taxon>Pentapetalae</taxon>
        <taxon>asterids</taxon>
        <taxon>campanulids</taxon>
        <taxon>Asterales</taxon>
        <taxon>Asteraceae</taxon>
        <taxon>Asteroideae</taxon>
        <taxon>Heliantheae alliance</taxon>
        <taxon>Millerieae</taxon>
        <taxon>Smallanthus</taxon>
    </lineage>
</organism>
<name>A0ACB9BV18_9ASTR</name>
<proteinExistence type="predicted"/>
<evidence type="ECO:0000313" key="2">
    <source>
        <dbReference type="Proteomes" id="UP001056120"/>
    </source>
</evidence>
<gene>
    <name evidence="1" type="ORF">L1987_65594</name>
</gene>